<dbReference type="Proteomes" id="UP000244727">
    <property type="component" value="Chromosome"/>
</dbReference>
<dbReference type="InterPro" id="IPR027417">
    <property type="entry name" value="P-loop_NTPase"/>
</dbReference>
<dbReference type="RefSeq" id="WP_108381808.1">
    <property type="nucleotide sequence ID" value="NZ_CP028858.1"/>
</dbReference>
<evidence type="ECO:0000313" key="6">
    <source>
        <dbReference type="Proteomes" id="UP000244727"/>
    </source>
</evidence>
<dbReference type="KEGG" id="harc:HARCEL1_06835"/>
<dbReference type="CDD" id="cd01124">
    <property type="entry name" value="KaiC-like"/>
    <property type="match status" value="1"/>
</dbReference>
<dbReference type="GeneID" id="36512208"/>
<dbReference type="Gene3D" id="3.40.50.300">
    <property type="entry name" value="P-loop containing nucleotide triphosphate hydrolases"/>
    <property type="match status" value="1"/>
</dbReference>
<dbReference type="NCBIfam" id="TIGR03880">
    <property type="entry name" value="KaiC_arch_3"/>
    <property type="match status" value="1"/>
</dbReference>
<dbReference type="GO" id="GO:0005524">
    <property type="term" value="F:ATP binding"/>
    <property type="evidence" value="ECO:0007669"/>
    <property type="project" value="UniProtKB-KW"/>
</dbReference>
<feature type="region of interest" description="Disordered" evidence="3">
    <location>
        <begin position="1"/>
        <end position="61"/>
    </location>
</feature>
<feature type="compositionally biased region" description="Basic and acidic residues" evidence="3">
    <location>
        <begin position="1"/>
        <end position="19"/>
    </location>
</feature>
<feature type="compositionally biased region" description="Basic and acidic residues" evidence="3">
    <location>
        <begin position="32"/>
        <end position="45"/>
    </location>
</feature>
<gene>
    <name evidence="5" type="ORF">HARCEL1_06835</name>
</gene>
<sequence length="300" mass="33392">MTEDWFERALRESDGDQRSDQSPPEASAPAESRPDEGAEGSRDDFPEGAPFGGAQAPAGDLDEEFDDFESSVPRIDLGIEGLDLMIRGGIPETSLIVVIGPPGAGKSTFGLQFLRQGLRSGEKGVFIALEQSRDSVIAAARERDWPFEEYIDDGRLAVVDMDPIQMANSLDTIQDELPALIQRFGADRLVVDSVSVLEMMYSDRAQRRSEIHEFARSLKRIGVSTCLTSEASDSVSHASRYGIIEYLTDAVFLMRYVREENRETRLAVEIQKIRDTNHSRETKPYELTDDGISVYQTSIF</sequence>
<evidence type="ECO:0000256" key="1">
    <source>
        <dbReference type="ARBA" id="ARBA00022741"/>
    </source>
</evidence>
<dbReference type="PANTHER" id="PTHR43637:SF1">
    <property type="entry name" value="UPF0273 PROTEIN TM_0370"/>
    <property type="match status" value="1"/>
</dbReference>
<dbReference type="Pfam" id="PF06745">
    <property type="entry name" value="ATPase"/>
    <property type="match status" value="1"/>
</dbReference>
<evidence type="ECO:0000256" key="2">
    <source>
        <dbReference type="ARBA" id="ARBA00022840"/>
    </source>
</evidence>
<dbReference type="InterPro" id="IPR022420">
    <property type="entry name" value="Circ_KaiC_arc"/>
</dbReference>
<proteinExistence type="predicted"/>
<organism evidence="5 6">
    <name type="scientific">Halococcoides cellulosivorans</name>
    <dbReference type="NCBI Taxonomy" id="1679096"/>
    <lineage>
        <taxon>Archaea</taxon>
        <taxon>Methanobacteriati</taxon>
        <taxon>Methanobacteriota</taxon>
        <taxon>Stenosarchaea group</taxon>
        <taxon>Halobacteria</taxon>
        <taxon>Halobacteriales</taxon>
        <taxon>Haloarculaceae</taxon>
        <taxon>Halococcoides</taxon>
    </lineage>
</organism>
<name>A0A2R4X0W3_9EURY</name>
<keyword evidence="1" id="KW-0547">Nucleotide-binding</keyword>
<reference evidence="5 6" key="1">
    <citation type="submission" date="2018-04" db="EMBL/GenBank/DDBJ databases">
        <title>Halococcoides cellulosivorans gen. nov., sp. nov., an extremely halophilic cellulose-utilizing haloarchaeon from hypersaline lakes.</title>
        <authorList>
            <person name="Sorokin D.Y."/>
            <person name="Toshchakov S.V."/>
            <person name="Samarov N.I."/>
            <person name="Korzhenkov A."/>
            <person name="Kublanov I.V."/>
        </authorList>
    </citation>
    <scope>NUCLEOTIDE SEQUENCE [LARGE SCALE GENOMIC DNA]</scope>
    <source>
        <strain evidence="5 6">HArcel1</strain>
    </source>
</reference>
<feature type="compositionally biased region" description="Low complexity" evidence="3">
    <location>
        <begin position="22"/>
        <end position="31"/>
    </location>
</feature>
<dbReference type="PANTHER" id="PTHR43637">
    <property type="entry name" value="UPF0273 PROTEIN TM_0370"/>
    <property type="match status" value="1"/>
</dbReference>
<keyword evidence="2" id="KW-0067">ATP-binding</keyword>
<dbReference type="AlphaFoldDB" id="A0A2R4X0W3"/>
<evidence type="ECO:0000256" key="3">
    <source>
        <dbReference type="SAM" id="MobiDB-lite"/>
    </source>
</evidence>
<dbReference type="SUPFAM" id="SSF52540">
    <property type="entry name" value="P-loop containing nucleoside triphosphate hydrolases"/>
    <property type="match status" value="1"/>
</dbReference>
<evidence type="ECO:0000259" key="4">
    <source>
        <dbReference type="PROSITE" id="PS51146"/>
    </source>
</evidence>
<keyword evidence="6" id="KW-1185">Reference proteome</keyword>
<dbReference type="InterPro" id="IPR014774">
    <property type="entry name" value="KaiC-like_dom"/>
</dbReference>
<dbReference type="PROSITE" id="PS51146">
    <property type="entry name" value="KAIC"/>
    <property type="match status" value="1"/>
</dbReference>
<feature type="domain" description="KaiC" evidence="4">
    <location>
        <begin position="73"/>
        <end position="300"/>
    </location>
</feature>
<protein>
    <submittedName>
        <fullName evidence="5">KaiC domain-containing protein</fullName>
    </submittedName>
</protein>
<dbReference type="InterPro" id="IPR010624">
    <property type="entry name" value="KaiC_dom"/>
</dbReference>
<feature type="compositionally biased region" description="Low complexity" evidence="3">
    <location>
        <begin position="47"/>
        <end position="59"/>
    </location>
</feature>
<evidence type="ECO:0000313" key="5">
    <source>
        <dbReference type="EMBL" id="AWB27439.1"/>
    </source>
</evidence>
<accession>A0A2R4X0W3</accession>
<dbReference type="EMBL" id="CP028858">
    <property type="protein sequence ID" value="AWB27439.1"/>
    <property type="molecule type" value="Genomic_DNA"/>
</dbReference>